<reference evidence="2" key="1">
    <citation type="submission" date="2023-01" db="EMBL/GenBank/DDBJ databases">
        <authorList>
            <person name="Van Ghelder C."/>
            <person name="Rancurel C."/>
        </authorList>
    </citation>
    <scope>NUCLEOTIDE SEQUENCE</scope>
    <source>
        <strain evidence="2">CNCM I-4278</strain>
    </source>
</reference>
<evidence type="ECO:0000313" key="3">
    <source>
        <dbReference type="Proteomes" id="UP001152607"/>
    </source>
</evidence>
<gene>
    <name evidence="2" type="ORF">PDIGIT_LOCUS13977</name>
</gene>
<dbReference type="InterPro" id="IPR010730">
    <property type="entry name" value="HET"/>
</dbReference>
<keyword evidence="3" id="KW-1185">Reference proteome</keyword>
<dbReference type="Pfam" id="PF00931">
    <property type="entry name" value="NB-ARC"/>
    <property type="match status" value="1"/>
</dbReference>
<dbReference type="Pfam" id="PF06985">
    <property type="entry name" value="HET"/>
    <property type="match status" value="1"/>
</dbReference>
<dbReference type="InterPro" id="IPR003593">
    <property type="entry name" value="AAA+_ATPase"/>
</dbReference>
<dbReference type="OrthoDB" id="674604at2759"/>
<feature type="domain" description="AAA+ ATPase" evidence="1">
    <location>
        <begin position="311"/>
        <end position="450"/>
    </location>
</feature>
<dbReference type="Gene3D" id="3.40.50.300">
    <property type="entry name" value="P-loop containing nucleotide triphosphate hydrolases"/>
    <property type="match status" value="1"/>
</dbReference>
<dbReference type="InterPro" id="IPR027417">
    <property type="entry name" value="P-loop_NTPase"/>
</dbReference>
<dbReference type="InterPro" id="IPR011990">
    <property type="entry name" value="TPR-like_helical_dom_sf"/>
</dbReference>
<comment type="caution">
    <text evidence="2">The sequence shown here is derived from an EMBL/GenBank/DDBJ whole genome shotgun (WGS) entry which is preliminary data.</text>
</comment>
<proteinExistence type="predicted"/>
<dbReference type="InterPro" id="IPR002182">
    <property type="entry name" value="NB-ARC"/>
</dbReference>
<dbReference type="GO" id="GO:0043531">
    <property type="term" value="F:ADP binding"/>
    <property type="evidence" value="ECO:0007669"/>
    <property type="project" value="InterPro"/>
</dbReference>
<dbReference type="SMART" id="SM00382">
    <property type="entry name" value="AAA"/>
    <property type="match status" value="1"/>
</dbReference>
<evidence type="ECO:0000313" key="2">
    <source>
        <dbReference type="EMBL" id="CAI6340792.1"/>
    </source>
</evidence>
<dbReference type="PANTHER" id="PTHR10622:SF11">
    <property type="entry name" value="HET-DOMAIN-CONTAINING PROTEIN"/>
    <property type="match status" value="1"/>
</dbReference>
<dbReference type="Pfam" id="PF13374">
    <property type="entry name" value="TPR_10"/>
    <property type="match status" value="3"/>
</dbReference>
<name>A0A9W4XYX8_9PLEO</name>
<dbReference type="Gene3D" id="1.25.40.10">
    <property type="entry name" value="Tetratricopeptide repeat domain"/>
    <property type="match status" value="2"/>
</dbReference>
<evidence type="ECO:0000259" key="1">
    <source>
        <dbReference type="SMART" id="SM00382"/>
    </source>
</evidence>
<organism evidence="2 3">
    <name type="scientific">Periconia digitata</name>
    <dbReference type="NCBI Taxonomy" id="1303443"/>
    <lineage>
        <taxon>Eukaryota</taxon>
        <taxon>Fungi</taxon>
        <taxon>Dikarya</taxon>
        <taxon>Ascomycota</taxon>
        <taxon>Pezizomycotina</taxon>
        <taxon>Dothideomycetes</taxon>
        <taxon>Pleosporomycetidae</taxon>
        <taxon>Pleosporales</taxon>
        <taxon>Massarineae</taxon>
        <taxon>Periconiaceae</taxon>
        <taxon>Periconia</taxon>
    </lineage>
</organism>
<dbReference type="Pfam" id="PF13424">
    <property type="entry name" value="TPR_12"/>
    <property type="match status" value="2"/>
</dbReference>
<dbReference type="NCBIfam" id="NF040586">
    <property type="entry name" value="FxSxx_TPR"/>
    <property type="match status" value="1"/>
</dbReference>
<dbReference type="SUPFAM" id="SSF48452">
    <property type="entry name" value="TPR-like"/>
    <property type="match status" value="3"/>
</dbReference>
<dbReference type="Proteomes" id="UP001152607">
    <property type="component" value="Unassembled WGS sequence"/>
</dbReference>
<dbReference type="AlphaFoldDB" id="A0A9W4XYX8"/>
<dbReference type="PANTHER" id="PTHR10622">
    <property type="entry name" value="HET DOMAIN-CONTAINING PROTEIN"/>
    <property type="match status" value="1"/>
</dbReference>
<dbReference type="SUPFAM" id="SSF52540">
    <property type="entry name" value="P-loop containing nucleoside triphosphate hydrolases"/>
    <property type="match status" value="1"/>
</dbReference>
<dbReference type="EMBL" id="CAOQHR010000011">
    <property type="protein sequence ID" value="CAI6340792.1"/>
    <property type="molecule type" value="Genomic_DNA"/>
</dbReference>
<accession>A0A9W4XYX8</accession>
<sequence length="1072" mass="121382">MRLLNYDQGEGSLQMSNFSGQTVPPYAILSHVWGKSEVQYSDIADGTYKEKDGYRKLKFCAEQAAKDNLQYFWVDTCCIDKWNLDELSRSINSMFFWYQNSAKCYVFLPDVWLGTPDTALNTTGVPLHTRDNPLPTTDTSSYLIPGRARDGWKKAFRKSKWFTRGWTLQELIAPSVVEFFSSEGERIGERKSLGHLIHEITNIPVDVFRNHPLNTFTISDRLQWAEHRETTLAEDKVYCLLGLLNIVMPTSYGEGEEVARRRLQVHIETSTNSPSMIPFGRNDRFTGWEKELVELETWLSMGETKNSEDMRPTSIAILGPPGTGKSQLALEFAYRAKNKSFNSVFWVDASSKDGLYRSYSDVARTLKVPHWDNVNTDVVKLVNRTLTSESASRSLLIFDNADNDDLGFGAASLSSHIPLSTNCSILITTTNEDVSKILAPEGVMNLGRMTPGTVQKMFENYLSSSLSSMEQVESKYLIQELSYLPLALVQAAAYIRLNGITPQDYRKRLAELHLSGSSKDNQYASDPITRTLLLSIHQIGHQNPLALDILALVACLGQRDIPIEILELPNQSLGIEETIEVLDEYALITRRQFESAIDVHQLVHSALQQRLRDLAALALEDWRQSALGQLRAAFPHGDQGGRHKWRRLLPHAKHAISLGTSTLINEMIEKDLMWDCVRAFVSDGRYGEAEEYIVRIKKTLEANFGTEYLQRLVCATELAAILRGQGRFQEAEELDVQSLETSKNMFGPDSEPTVDIFQNLAITYREQGQWEKAGKLAVQVLESRIRAFGSEHLLTLQAMSSLAMTYRAQGRYTEAEMISASILETRRRVLGGEHIKTLHSILDVAEIYVKQGRREDAERLLLELQETSQRILGDGHPLMLTTMSFLAYIIKTRGHWEKAERLELQVVEGNTRLYGGDSLHTARSLGSLAVTYKWQEKLHKAKEVEVGIVERFKKMLGLEHPDTLSGILRLAETLRLLGELKEAKELGVHVLETSKRVRGYEHPETLFIMYELALTFKAQGCAGKAYRLMGNCYNRRVLILGHKHPSALFSLEKLIEWKLEDLNFADMIADVD</sequence>
<protein>
    <recommendedName>
        <fullName evidence="1">AAA+ ATPase domain-containing protein</fullName>
    </recommendedName>
</protein>